<keyword evidence="3" id="KW-1185">Reference proteome</keyword>
<dbReference type="InParanoid" id="A0A078B1T2"/>
<evidence type="ECO:0000313" key="3">
    <source>
        <dbReference type="Proteomes" id="UP000039865"/>
    </source>
</evidence>
<evidence type="ECO:0000256" key="1">
    <source>
        <dbReference type="SAM" id="MobiDB-lite"/>
    </source>
</evidence>
<organism evidence="2 3">
    <name type="scientific">Stylonychia lemnae</name>
    <name type="common">Ciliate</name>
    <dbReference type="NCBI Taxonomy" id="5949"/>
    <lineage>
        <taxon>Eukaryota</taxon>
        <taxon>Sar</taxon>
        <taxon>Alveolata</taxon>
        <taxon>Ciliophora</taxon>
        <taxon>Intramacronucleata</taxon>
        <taxon>Spirotrichea</taxon>
        <taxon>Stichotrichia</taxon>
        <taxon>Sporadotrichida</taxon>
        <taxon>Oxytrichidae</taxon>
        <taxon>Stylonychinae</taxon>
        <taxon>Stylonychia</taxon>
    </lineage>
</organism>
<protein>
    <submittedName>
        <fullName evidence="2">Uncharacterized protein</fullName>
    </submittedName>
</protein>
<feature type="compositionally biased region" description="Polar residues" evidence="1">
    <location>
        <begin position="242"/>
        <end position="260"/>
    </location>
</feature>
<evidence type="ECO:0000313" key="2">
    <source>
        <dbReference type="EMBL" id="CDW88256.1"/>
    </source>
</evidence>
<sequence length="371" mass="42340">MGGQRSLERSVEEGLVSHIPVNKQVYTYAANDVKESTQYLMKFMRENITLGDSEANQRSRSLRHDEVFMSPSKYAETMRQKQEADKSATLPQQTINDPFGVYQYNGKSPFALYPDPKNKQDINANPPVSNYLSQTHTGFRMQDSQTFVKYPFKPAKKMYYGHDFRNYMGSSLELGDPDIVKHEIKLLSKSRSNFTLTPATQQKNLNYDQFSVKILKQRRSSVGVIAALNLESQSKYDMKSLKSISKMSQGDQQDQKSNMSPIKKSLQIAKHLNGGAKLLTTNNQDVSLSNKQVSQHFLELSKNGRYNYPQIKDSKQLDEQEQVVVNQNFRIVKQLQDTLGKDVVSKKVIINKNNLRKTSSNFKLPSINSQL</sequence>
<gene>
    <name evidence="2" type="primary">Contig7175.g7680</name>
    <name evidence="2" type="ORF">STYLEM_17374</name>
</gene>
<dbReference type="AlphaFoldDB" id="A0A078B1T2"/>
<proteinExistence type="predicted"/>
<name>A0A078B1T2_STYLE</name>
<dbReference type="EMBL" id="CCKQ01016382">
    <property type="protein sequence ID" value="CDW88256.1"/>
    <property type="molecule type" value="Genomic_DNA"/>
</dbReference>
<dbReference type="Proteomes" id="UP000039865">
    <property type="component" value="Unassembled WGS sequence"/>
</dbReference>
<accession>A0A078B1T2</accession>
<feature type="region of interest" description="Disordered" evidence="1">
    <location>
        <begin position="241"/>
        <end position="260"/>
    </location>
</feature>
<reference evidence="2 3" key="1">
    <citation type="submission" date="2014-06" db="EMBL/GenBank/DDBJ databases">
        <authorList>
            <person name="Swart Estienne"/>
        </authorList>
    </citation>
    <scope>NUCLEOTIDE SEQUENCE [LARGE SCALE GENOMIC DNA]</scope>
    <source>
        <strain evidence="2 3">130c</strain>
    </source>
</reference>